<keyword evidence="2 14" id="KW-0963">Cytoplasm</keyword>
<dbReference type="PANTHER" id="PTHR46482">
    <property type="entry name" value="5'-ADENYLYLSULFATE REDUCTASE 3, CHLOROPLASTIC"/>
    <property type="match status" value="1"/>
</dbReference>
<evidence type="ECO:0000256" key="10">
    <source>
        <dbReference type="ARBA" id="ARBA00029514"/>
    </source>
</evidence>
<feature type="binding site" evidence="14">
    <location>
        <position position="139"/>
    </location>
    <ligand>
        <name>[4Fe-4S] cluster</name>
        <dbReference type="ChEBI" id="CHEBI:49883"/>
    </ligand>
</feature>
<dbReference type="InterPro" id="IPR004511">
    <property type="entry name" value="PAPS/APS_Rdtase"/>
</dbReference>
<dbReference type="NCBIfam" id="TIGR02055">
    <property type="entry name" value="APS_reductase"/>
    <property type="match status" value="1"/>
</dbReference>
<dbReference type="PIRSF" id="PIRSF000857">
    <property type="entry name" value="PAPS_reductase"/>
    <property type="match status" value="1"/>
</dbReference>
<dbReference type="SUPFAM" id="SSF52402">
    <property type="entry name" value="Adenine nucleotide alpha hydrolases-like"/>
    <property type="match status" value="1"/>
</dbReference>
<dbReference type="Pfam" id="PF01507">
    <property type="entry name" value="PAPS_reduct"/>
    <property type="match status" value="1"/>
</dbReference>
<dbReference type="Proteomes" id="UP001331561">
    <property type="component" value="Unassembled WGS sequence"/>
</dbReference>
<evidence type="ECO:0000256" key="9">
    <source>
        <dbReference type="ARBA" id="ARBA00024386"/>
    </source>
</evidence>
<comment type="caution">
    <text evidence="16">The sequence shown here is derived from an EMBL/GenBank/DDBJ whole genome shotgun (WGS) entry which is preliminary data.</text>
</comment>
<dbReference type="PANTHER" id="PTHR46482:SF9">
    <property type="entry name" value="5'-ADENYLYLSULFATE REDUCTASE 1, CHLOROPLASTIC"/>
    <property type="match status" value="1"/>
</dbReference>
<dbReference type="EMBL" id="JAYXHS010000001">
    <property type="protein sequence ID" value="MEC5385566.1"/>
    <property type="molecule type" value="Genomic_DNA"/>
</dbReference>
<proteinExistence type="inferred from homology"/>
<sequence>MEQTVSFLKPRATNPATHPELTDALRMSVGVKCANALELLHAIADQHDGANGSVTFANSFGAEDMVLTDIILSEQLPIEIFSLDTGRLPAETYSLMGEVEQKYATHLKVFFPESAAVENYVRTNGINAFYDSVEMRKACCGIRKVEPLRRALSGKKAWITGLRAAQSTTRTDLPVREYDAGNGLEKYNPLADWSEQEVWAYIRMHEVPYNALHDQFYPSIGCAPCTRSIAVGEDVRAGRWWWENPDSKECGLHVKK</sequence>
<keyword evidence="3 14" id="KW-0479">Metal-binding</keyword>
<dbReference type="CDD" id="cd23945">
    <property type="entry name" value="PAPS_reductase"/>
    <property type="match status" value="1"/>
</dbReference>
<dbReference type="InterPro" id="IPR011798">
    <property type="entry name" value="APS_reductase"/>
</dbReference>
<evidence type="ECO:0000259" key="15">
    <source>
        <dbReference type="Pfam" id="PF01507"/>
    </source>
</evidence>
<evidence type="ECO:0000256" key="3">
    <source>
        <dbReference type="ARBA" id="ARBA00022723"/>
    </source>
</evidence>
<dbReference type="InterPro" id="IPR014729">
    <property type="entry name" value="Rossmann-like_a/b/a_fold"/>
</dbReference>
<organism evidence="16 17">
    <name type="scientific">Uliginosibacterium silvisoli</name>
    <dbReference type="NCBI Taxonomy" id="3114758"/>
    <lineage>
        <taxon>Bacteria</taxon>
        <taxon>Pseudomonadati</taxon>
        <taxon>Pseudomonadota</taxon>
        <taxon>Betaproteobacteria</taxon>
        <taxon>Rhodocyclales</taxon>
        <taxon>Zoogloeaceae</taxon>
        <taxon>Uliginosibacterium</taxon>
    </lineage>
</organism>
<comment type="cofactor">
    <cofactor evidence="14">
        <name>[4Fe-4S] cluster</name>
        <dbReference type="ChEBI" id="CHEBI:49883"/>
    </cofactor>
    <text evidence="14">Binds 1 [4Fe-4S] cluster per subunit.</text>
</comment>
<evidence type="ECO:0000256" key="2">
    <source>
        <dbReference type="ARBA" id="ARBA00022490"/>
    </source>
</evidence>
<dbReference type="NCBIfam" id="NF002537">
    <property type="entry name" value="PRK02090.1"/>
    <property type="match status" value="1"/>
</dbReference>
<evidence type="ECO:0000256" key="4">
    <source>
        <dbReference type="ARBA" id="ARBA00023002"/>
    </source>
</evidence>
<feature type="binding site" evidence="14">
    <location>
        <position position="222"/>
    </location>
    <ligand>
        <name>[4Fe-4S] cluster</name>
        <dbReference type="ChEBI" id="CHEBI:49883"/>
    </ligand>
</feature>
<dbReference type="GO" id="GO:0004604">
    <property type="term" value="F:phosphoadenylyl-sulfate reductase (thioredoxin) activity"/>
    <property type="evidence" value="ECO:0007669"/>
    <property type="project" value="UniProtKB-EC"/>
</dbReference>
<keyword evidence="4 14" id="KW-0560">Oxidoreductase</keyword>
<evidence type="ECO:0000256" key="11">
    <source>
        <dbReference type="ARBA" id="ARBA00030894"/>
    </source>
</evidence>
<dbReference type="RefSeq" id="WP_327598518.1">
    <property type="nucleotide sequence ID" value="NZ_JAYXHS010000001.1"/>
</dbReference>
<evidence type="ECO:0000256" key="7">
    <source>
        <dbReference type="ARBA" id="ARBA00024298"/>
    </source>
</evidence>
<keyword evidence="5 14" id="KW-0408">Iron</keyword>
<feature type="binding site" evidence="14">
    <location>
        <position position="225"/>
    </location>
    <ligand>
        <name>[4Fe-4S] cluster</name>
        <dbReference type="ChEBI" id="CHEBI:49883"/>
    </ligand>
</feature>
<comment type="function">
    <text evidence="7 14">Catalyzes the formation of sulfite from adenosine 5'-phosphosulfate (APS) using thioredoxin as an electron donor.</text>
</comment>
<feature type="active site" description="Nucleophile; cysteine thiosulfonate intermediate" evidence="14">
    <location>
        <position position="250"/>
    </location>
</feature>
<comment type="pathway">
    <text evidence="8 14">Sulfur metabolism; hydrogen sulfide biosynthesis; sulfite from sulfate.</text>
</comment>
<accession>A0ABU6K210</accession>
<evidence type="ECO:0000313" key="16">
    <source>
        <dbReference type="EMBL" id="MEC5385566.1"/>
    </source>
</evidence>
<comment type="catalytic activity">
    <reaction evidence="13 14">
        <text>[thioredoxin]-disulfide + sulfite + AMP + 2 H(+) = adenosine 5'-phosphosulfate + [thioredoxin]-dithiol</text>
        <dbReference type="Rhea" id="RHEA:21976"/>
        <dbReference type="Rhea" id="RHEA-COMP:10698"/>
        <dbReference type="Rhea" id="RHEA-COMP:10700"/>
        <dbReference type="ChEBI" id="CHEBI:15378"/>
        <dbReference type="ChEBI" id="CHEBI:17359"/>
        <dbReference type="ChEBI" id="CHEBI:29950"/>
        <dbReference type="ChEBI" id="CHEBI:50058"/>
        <dbReference type="ChEBI" id="CHEBI:58243"/>
        <dbReference type="ChEBI" id="CHEBI:456215"/>
        <dbReference type="EC" id="1.8.4.10"/>
    </reaction>
</comment>
<evidence type="ECO:0000256" key="8">
    <source>
        <dbReference type="ARBA" id="ARBA00024327"/>
    </source>
</evidence>
<dbReference type="HAMAP" id="MF_00063">
    <property type="entry name" value="CysH"/>
    <property type="match status" value="1"/>
</dbReference>
<evidence type="ECO:0000256" key="5">
    <source>
        <dbReference type="ARBA" id="ARBA00023004"/>
    </source>
</evidence>
<keyword evidence="6 14" id="KW-0411">Iron-sulfur</keyword>
<dbReference type="NCBIfam" id="TIGR00434">
    <property type="entry name" value="cysH"/>
    <property type="match status" value="1"/>
</dbReference>
<name>A0ABU6K210_9RHOO</name>
<feature type="binding site" evidence="14">
    <location>
        <position position="140"/>
    </location>
    <ligand>
        <name>[4Fe-4S] cluster</name>
        <dbReference type="ChEBI" id="CHEBI:49883"/>
    </ligand>
</feature>
<feature type="domain" description="Phosphoadenosine phosphosulphate reductase" evidence="15">
    <location>
        <begin position="55"/>
        <end position="227"/>
    </location>
</feature>
<keyword evidence="17" id="KW-1185">Reference proteome</keyword>
<comment type="similarity">
    <text evidence="1 14">Belongs to the PAPS reductase family. CysH subfamily.</text>
</comment>
<evidence type="ECO:0000256" key="1">
    <source>
        <dbReference type="ARBA" id="ARBA00009732"/>
    </source>
</evidence>
<reference evidence="16 17" key="1">
    <citation type="submission" date="2024-01" db="EMBL/GenBank/DDBJ databases">
        <title>Uliginosibacterium soil sp. nov.</title>
        <authorList>
            <person name="Lv Y."/>
        </authorList>
    </citation>
    <scope>NUCLEOTIDE SEQUENCE [LARGE SCALE GENOMIC DNA]</scope>
    <source>
        <strain evidence="16 17">H3</strain>
    </source>
</reference>
<comment type="subcellular location">
    <subcellularLocation>
        <location evidence="14">Cytoplasm</location>
    </subcellularLocation>
</comment>
<evidence type="ECO:0000256" key="14">
    <source>
        <dbReference type="HAMAP-Rule" id="MF_00063"/>
    </source>
</evidence>
<evidence type="ECO:0000313" key="17">
    <source>
        <dbReference type="Proteomes" id="UP001331561"/>
    </source>
</evidence>
<evidence type="ECO:0000256" key="13">
    <source>
        <dbReference type="ARBA" id="ARBA00048441"/>
    </source>
</evidence>
<dbReference type="InterPro" id="IPR002500">
    <property type="entry name" value="PAPS_reduct_dom"/>
</dbReference>
<protein>
    <recommendedName>
        <fullName evidence="10 14">Adenosine 5'-phosphosulfate reductase</fullName>
        <shortName evidence="14">APS reductase</shortName>
        <ecNumber evidence="9 14">1.8.4.10</ecNumber>
    </recommendedName>
    <alternativeName>
        <fullName evidence="12 14">5'-adenylylsulfate reductase</fullName>
    </alternativeName>
    <alternativeName>
        <fullName evidence="11 14">Thioredoxin-dependent 5'-adenylylsulfate reductase</fullName>
    </alternativeName>
</protein>
<dbReference type="EC" id="1.8.4.10" evidence="9 14"/>
<evidence type="ECO:0000256" key="12">
    <source>
        <dbReference type="ARBA" id="ARBA00032041"/>
    </source>
</evidence>
<evidence type="ECO:0000256" key="6">
    <source>
        <dbReference type="ARBA" id="ARBA00023014"/>
    </source>
</evidence>
<dbReference type="Gene3D" id="3.40.50.620">
    <property type="entry name" value="HUPs"/>
    <property type="match status" value="1"/>
</dbReference>
<gene>
    <name evidence="14" type="primary">cysH</name>
    <name evidence="16" type="ORF">VVD49_07510</name>
</gene>